<organism evidence="8 9">
    <name type="scientific">Aquatica leii</name>
    <dbReference type="NCBI Taxonomy" id="1421715"/>
    <lineage>
        <taxon>Eukaryota</taxon>
        <taxon>Metazoa</taxon>
        <taxon>Ecdysozoa</taxon>
        <taxon>Arthropoda</taxon>
        <taxon>Hexapoda</taxon>
        <taxon>Insecta</taxon>
        <taxon>Pterygota</taxon>
        <taxon>Neoptera</taxon>
        <taxon>Endopterygota</taxon>
        <taxon>Coleoptera</taxon>
        <taxon>Polyphaga</taxon>
        <taxon>Elateriformia</taxon>
        <taxon>Elateroidea</taxon>
        <taxon>Lampyridae</taxon>
        <taxon>Luciolinae</taxon>
        <taxon>Aquatica</taxon>
    </lineage>
</organism>
<evidence type="ECO:0000313" key="9">
    <source>
        <dbReference type="Proteomes" id="UP001353858"/>
    </source>
</evidence>
<dbReference type="SUPFAM" id="SSF57716">
    <property type="entry name" value="Glucocorticoid receptor-like (DNA-binding domain)"/>
    <property type="match status" value="1"/>
</dbReference>
<protein>
    <recommendedName>
        <fullName evidence="7">THAP-type domain-containing protein</fullName>
    </recommendedName>
</protein>
<dbReference type="Pfam" id="PF05485">
    <property type="entry name" value="THAP"/>
    <property type="match status" value="1"/>
</dbReference>
<evidence type="ECO:0000256" key="1">
    <source>
        <dbReference type="ARBA" id="ARBA00022723"/>
    </source>
</evidence>
<keyword evidence="1" id="KW-0479">Metal-binding</keyword>
<comment type="caution">
    <text evidence="8">The sequence shown here is derived from an EMBL/GenBank/DDBJ whole genome shotgun (WGS) entry which is preliminary data.</text>
</comment>
<keyword evidence="3" id="KW-0862">Zinc</keyword>
<dbReference type="SMART" id="SM00692">
    <property type="entry name" value="DM3"/>
    <property type="match status" value="1"/>
</dbReference>
<evidence type="ECO:0000313" key="8">
    <source>
        <dbReference type="EMBL" id="KAK4887013.1"/>
    </source>
</evidence>
<dbReference type="EMBL" id="JARPUR010000001">
    <property type="protein sequence ID" value="KAK4887013.1"/>
    <property type="molecule type" value="Genomic_DNA"/>
</dbReference>
<feature type="region of interest" description="Disordered" evidence="6">
    <location>
        <begin position="32"/>
        <end position="57"/>
    </location>
</feature>
<dbReference type="InterPro" id="IPR006612">
    <property type="entry name" value="THAP_Znf"/>
</dbReference>
<proteinExistence type="predicted"/>
<evidence type="ECO:0000256" key="3">
    <source>
        <dbReference type="ARBA" id="ARBA00022833"/>
    </source>
</evidence>
<dbReference type="PROSITE" id="PS50950">
    <property type="entry name" value="ZF_THAP"/>
    <property type="match status" value="1"/>
</dbReference>
<gene>
    <name evidence="8" type="ORF">RN001_003284</name>
</gene>
<keyword evidence="4 5" id="KW-0238">DNA-binding</keyword>
<dbReference type="SMART" id="SM00980">
    <property type="entry name" value="THAP"/>
    <property type="match status" value="1"/>
</dbReference>
<dbReference type="InterPro" id="IPR026516">
    <property type="entry name" value="THAP1/10"/>
</dbReference>
<reference evidence="9" key="1">
    <citation type="submission" date="2023-01" db="EMBL/GenBank/DDBJ databases">
        <title>Key to firefly adult light organ development and bioluminescence: homeobox transcription factors regulate luciferase expression and transportation to peroxisome.</title>
        <authorList>
            <person name="Fu X."/>
        </authorList>
    </citation>
    <scope>NUCLEOTIDE SEQUENCE [LARGE SCALE GENOMIC DNA]</scope>
</reference>
<dbReference type="PANTHER" id="PTHR46600:SF11">
    <property type="entry name" value="THAP DOMAIN-CONTAINING PROTEIN 10"/>
    <property type="match status" value="1"/>
</dbReference>
<dbReference type="GO" id="GO:0043565">
    <property type="term" value="F:sequence-specific DNA binding"/>
    <property type="evidence" value="ECO:0007669"/>
    <property type="project" value="InterPro"/>
</dbReference>
<evidence type="ECO:0000256" key="4">
    <source>
        <dbReference type="ARBA" id="ARBA00023125"/>
    </source>
</evidence>
<accession>A0AAN7QP03</accession>
<evidence type="ECO:0000259" key="7">
    <source>
        <dbReference type="PROSITE" id="PS50950"/>
    </source>
</evidence>
<feature type="domain" description="THAP-type" evidence="7">
    <location>
        <begin position="120"/>
        <end position="203"/>
    </location>
</feature>
<dbReference type="Proteomes" id="UP001353858">
    <property type="component" value="Unassembled WGS sequence"/>
</dbReference>
<dbReference type="GO" id="GO:0008270">
    <property type="term" value="F:zinc ion binding"/>
    <property type="evidence" value="ECO:0007669"/>
    <property type="project" value="UniProtKB-KW"/>
</dbReference>
<dbReference type="AlphaFoldDB" id="A0AAN7QP03"/>
<keyword evidence="9" id="KW-1185">Reference proteome</keyword>
<evidence type="ECO:0000256" key="2">
    <source>
        <dbReference type="ARBA" id="ARBA00022771"/>
    </source>
</evidence>
<sequence length="213" mass="24633">MSSMFMAQMSQCGLTLNDLLAELEEDIHGTSASHDIAILPPTNANDDLTDEDSGDEQDLSINNLPALQLLAEAELFSHELNLVDEDKKNNVDDFWDENDELPLSEFIKIRRKNNRTYKWEKSDFSDVDLSAASKRNGLLSFFYFPKDQSRRLEWIRACNRPELIEKDEKFLSQSQVCGKHFETRMFSNDLKNRLHLHAISSLFRFNSSTCNNY</sequence>
<feature type="compositionally biased region" description="Acidic residues" evidence="6">
    <location>
        <begin position="47"/>
        <end position="57"/>
    </location>
</feature>
<keyword evidence="2 5" id="KW-0863">Zinc-finger</keyword>
<dbReference type="PANTHER" id="PTHR46600">
    <property type="entry name" value="THAP DOMAIN-CONTAINING"/>
    <property type="match status" value="1"/>
</dbReference>
<name>A0AAN7QP03_9COLE</name>
<evidence type="ECO:0000256" key="5">
    <source>
        <dbReference type="PROSITE-ProRule" id="PRU00309"/>
    </source>
</evidence>
<evidence type="ECO:0000256" key="6">
    <source>
        <dbReference type="SAM" id="MobiDB-lite"/>
    </source>
</evidence>